<dbReference type="HOGENOM" id="CLU_2305428_0_0_1"/>
<evidence type="ECO:0000313" key="2">
    <source>
        <dbReference type="EMBL" id="EAW10925.1"/>
    </source>
</evidence>
<name>A1CG45_ASPCL</name>
<sequence>MSFCSSAQPLDSETTAHQKPTSEPNPVLTPYEFNFSCLLLCQYCLEAFSGSRPLVDGPDADPDLMYCLFIQHPTSHNRLKDQQSEGFISFDYREPNISHR</sequence>
<dbReference type="KEGG" id="act:ACLA_065590"/>
<dbReference type="Proteomes" id="UP000006701">
    <property type="component" value="Unassembled WGS sequence"/>
</dbReference>
<dbReference type="GeneID" id="4704622"/>
<protein>
    <submittedName>
        <fullName evidence="2">Uncharacterized protein</fullName>
    </submittedName>
</protein>
<dbReference type="EMBL" id="DS027053">
    <property type="protein sequence ID" value="EAW10925.1"/>
    <property type="molecule type" value="Genomic_DNA"/>
</dbReference>
<organism evidence="2 3">
    <name type="scientific">Aspergillus clavatus (strain ATCC 1007 / CBS 513.65 / DSM 816 / NCTC 3887 / NRRL 1 / QM 1276 / 107)</name>
    <dbReference type="NCBI Taxonomy" id="344612"/>
    <lineage>
        <taxon>Eukaryota</taxon>
        <taxon>Fungi</taxon>
        <taxon>Dikarya</taxon>
        <taxon>Ascomycota</taxon>
        <taxon>Pezizomycotina</taxon>
        <taxon>Eurotiomycetes</taxon>
        <taxon>Eurotiomycetidae</taxon>
        <taxon>Eurotiales</taxon>
        <taxon>Aspergillaceae</taxon>
        <taxon>Aspergillus</taxon>
        <taxon>Aspergillus subgen. Fumigati</taxon>
    </lineage>
</organism>
<dbReference type="RefSeq" id="XP_001272351.1">
    <property type="nucleotide sequence ID" value="XM_001272350.1"/>
</dbReference>
<reference evidence="2 3" key="1">
    <citation type="journal article" date="2008" name="PLoS Genet.">
        <title>Genomic islands in the pathogenic filamentous fungus Aspergillus fumigatus.</title>
        <authorList>
            <person name="Fedorova N.D."/>
            <person name="Khaldi N."/>
            <person name="Joardar V.S."/>
            <person name="Maiti R."/>
            <person name="Amedeo P."/>
            <person name="Anderson M.J."/>
            <person name="Crabtree J."/>
            <person name="Silva J.C."/>
            <person name="Badger J.H."/>
            <person name="Albarraq A."/>
            <person name="Angiuoli S."/>
            <person name="Bussey H."/>
            <person name="Bowyer P."/>
            <person name="Cotty P.J."/>
            <person name="Dyer P.S."/>
            <person name="Egan A."/>
            <person name="Galens K."/>
            <person name="Fraser-Liggett C.M."/>
            <person name="Haas B.J."/>
            <person name="Inman J.M."/>
            <person name="Kent R."/>
            <person name="Lemieux S."/>
            <person name="Malavazi I."/>
            <person name="Orvis J."/>
            <person name="Roemer T."/>
            <person name="Ronning C.M."/>
            <person name="Sundaram J.P."/>
            <person name="Sutton G."/>
            <person name="Turner G."/>
            <person name="Venter J.C."/>
            <person name="White O.R."/>
            <person name="Whitty B.R."/>
            <person name="Youngman P."/>
            <person name="Wolfe K.H."/>
            <person name="Goldman G.H."/>
            <person name="Wortman J.R."/>
            <person name="Jiang B."/>
            <person name="Denning D.W."/>
            <person name="Nierman W.C."/>
        </authorList>
    </citation>
    <scope>NUCLEOTIDE SEQUENCE [LARGE SCALE GENOMIC DNA]</scope>
    <source>
        <strain evidence="3">ATCC 1007 / CBS 513.65 / DSM 816 / NCTC 3887 / NRRL 1</strain>
    </source>
</reference>
<accession>A1CG45</accession>
<feature type="region of interest" description="Disordered" evidence="1">
    <location>
        <begin position="1"/>
        <end position="26"/>
    </location>
</feature>
<evidence type="ECO:0000313" key="3">
    <source>
        <dbReference type="Proteomes" id="UP000006701"/>
    </source>
</evidence>
<evidence type="ECO:0000256" key="1">
    <source>
        <dbReference type="SAM" id="MobiDB-lite"/>
    </source>
</evidence>
<gene>
    <name evidence="2" type="ORF">ACLA_065590</name>
</gene>
<keyword evidence="3" id="KW-1185">Reference proteome</keyword>
<dbReference type="AlphaFoldDB" id="A1CG45"/>
<feature type="compositionally biased region" description="Polar residues" evidence="1">
    <location>
        <begin position="1"/>
        <end position="24"/>
    </location>
</feature>
<dbReference type="VEuPathDB" id="FungiDB:ACLA_065590"/>
<proteinExistence type="predicted"/>